<dbReference type="EMBL" id="KZ824279">
    <property type="protein sequence ID" value="RAL13347.1"/>
    <property type="molecule type" value="Genomic_DNA"/>
</dbReference>
<dbReference type="GeneID" id="37204821"/>
<dbReference type="Pfam" id="PF06293">
    <property type="entry name" value="Kdo"/>
    <property type="match status" value="1"/>
</dbReference>
<dbReference type="RefSeq" id="XP_025552501.1">
    <property type="nucleotide sequence ID" value="XM_025700532.1"/>
</dbReference>
<dbReference type="Gene3D" id="1.10.510.10">
    <property type="entry name" value="Transferase(Phosphotransferase) domain 1"/>
    <property type="match status" value="1"/>
</dbReference>
<name>A0A395I089_ASPHC</name>
<proteinExistence type="predicted"/>
<sequence length="252" mass="29334">MASAELKLLPSEVIFLQTLQGSESSTVYKVAVHGMECVMKVFHERPREEWDRPDIEVSLCMREVAAYQRLKEKGLCARGDVPDFYGFMVDIDTTQWPTLSAFGYDEMSPKAILIEYVPDMKQIDLTNYTKARVDKLRDILLEMHDMRIMHNDTYPRNMMICSGEKERVLWIDFDVARLFPEDKPLTERQEEMFAWDVGMMDCFAKAMAADAVEGKIHKAWPCYYDGTYTFWKRVEMGLPGWPEPDEAQKPRA</sequence>
<dbReference type="SUPFAM" id="SSF56112">
    <property type="entry name" value="Protein kinase-like (PK-like)"/>
    <property type="match status" value="1"/>
</dbReference>
<feature type="domain" description="Protein kinase" evidence="1">
    <location>
        <begin position="13"/>
        <end position="252"/>
    </location>
</feature>
<evidence type="ECO:0000313" key="3">
    <source>
        <dbReference type="Proteomes" id="UP000248961"/>
    </source>
</evidence>
<dbReference type="PROSITE" id="PS50011">
    <property type="entry name" value="PROTEIN_KINASE_DOM"/>
    <property type="match status" value="1"/>
</dbReference>
<dbReference type="Proteomes" id="UP000248961">
    <property type="component" value="Unassembled WGS sequence"/>
</dbReference>
<reference evidence="2 3" key="1">
    <citation type="submission" date="2018-02" db="EMBL/GenBank/DDBJ databases">
        <title>The genomes of Aspergillus section Nigri reveals drivers in fungal speciation.</title>
        <authorList>
            <consortium name="DOE Joint Genome Institute"/>
            <person name="Vesth T.C."/>
            <person name="Nybo J."/>
            <person name="Theobald S."/>
            <person name="Brandl J."/>
            <person name="Frisvad J.C."/>
            <person name="Nielsen K.F."/>
            <person name="Lyhne E.K."/>
            <person name="Kogle M.E."/>
            <person name="Kuo A."/>
            <person name="Riley R."/>
            <person name="Clum A."/>
            <person name="Nolan M."/>
            <person name="Lipzen A."/>
            <person name="Salamov A."/>
            <person name="Henrissat B."/>
            <person name="Wiebenga A."/>
            <person name="De vries R.P."/>
            <person name="Grigoriev I.V."/>
            <person name="Mortensen U.H."/>
            <person name="Andersen M.R."/>
            <person name="Baker S.E."/>
        </authorList>
    </citation>
    <scope>NUCLEOTIDE SEQUENCE [LARGE SCALE GENOMIC DNA]</scope>
    <source>
        <strain evidence="2 3">CBS 101889</strain>
    </source>
</reference>
<protein>
    <recommendedName>
        <fullName evidence="1">Protein kinase domain-containing protein</fullName>
    </recommendedName>
</protein>
<evidence type="ECO:0000259" key="1">
    <source>
        <dbReference type="PROSITE" id="PS50011"/>
    </source>
</evidence>
<dbReference type="VEuPathDB" id="FungiDB:BO97DRAFT_477223"/>
<accession>A0A395I089</accession>
<gene>
    <name evidence="2" type="ORF">BO97DRAFT_477223</name>
</gene>
<keyword evidence="3" id="KW-1185">Reference proteome</keyword>
<evidence type="ECO:0000313" key="2">
    <source>
        <dbReference type="EMBL" id="RAL13347.1"/>
    </source>
</evidence>
<dbReference type="OrthoDB" id="4185642at2759"/>
<organism evidence="2 3">
    <name type="scientific">Aspergillus homomorphus (strain CBS 101889)</name>
    <dbReference type="NCBI Taxonomy" id="1450537"/>
    <lineage>
        <taxon>Eukaryota</taxon>
        <taxon>Fungi</taxon>
        <taxon>Dikarya</taxon>
        <taxon>Ascomycota</taxon>
        <taxon>Pezizomycotina</taxon>
        <taxon>Eurotiomycetes</taxon>
        <taxon>Eurotiomycetidae</taxon>
        <taxon>Eurotiales</taxon>
        <taxon>Aspergillaceae</taxon>
        <taxon>Aspergillus</taxon>
        <taxon>Aspergillus subgen. Circumdati</taxon>
    </lineage>
</organism>
<dbReference type="InterPro" id="IPR011009">
    <property type="entry name" value="Kinase-like_dom_sf"/>
</dbReference>
<dbReference type="GO" id="GO:0004672">
    <property type="term" value="F:protein kinase activity"/>
    <property type="evidence" value="ECO:0007669"/>
    <property type="project" value="InterPro"/>
</dbReference>
<dbReference type="InterPro" id="IPR000719">
    <property type="entry name" value="Prot_kinase_dom"/>
</dbReference>
<dbReference type="STRING" id="1450537.A0A395I089"/>
<dbReference type="GO" id="GO:0005524">
    <property type="term" value="F:ATP binding"/>
    <property type="evidence" value="ECO:0007669"/>
    <property type="project" value="InterPro"/>
</dbReference>
<dbReference type="AlphaFoldDB" id="A0A395I089"/>